<dbReference type="Proteomes" id="UP000184330">
    <property type="component" value="Unassembled WGS sequence"/>
</dbReference>
<dbReference type="EMBL" id="FJOG01000001">
    <property type="protein sequence ID" value="CZR50312.1"/>
    <property type="molecule type" value="Genomic_DNA"/>
</dbReference>
<name>A0A1L7WC02_9HELO</name>
<sequence length="251" mass="29527">MSTYRSGTLKDLEDYSLQWDRFQFPAVDPTRHQECLDNQEEFDYDITDNRTRKVNARRYAFQYNHGRSPIVAAKVKSLQQDTERASNLQTQRVELDAREDMKRANEADVADSVETADAGFKSRPQHLSAPKKYVQNIRASLEDCDPWWNRFIFPDEDEPTEHSLNCDEIDYPMTDTRQRKLSIKKTSAYQGFSNQVKFGLQKKKHNPDKLKNFNKWRRRAAARKESAAQREAEYQDSIDSETGEDRGWMRK</sequence>
<dbReference type="OrthoDB" id="10578345at2759"/>
<reference evidence="2 3" key="1">
    <citation type="submission" date="2016-03" db="EMBL/GenBank/DDBJ databases">
        <authorList>
            <person name="Ploux O."/>
        </authorList>
    </citation>
    <scope>NUCLEOTIDE SEQUENCE [LARGE SCALE GENOMIC DNA]</scope>
    <source>
        <strain evidence="2 3">UAMH 11012</strain>
    </source>
</reference>
<feature type="compositionally biased region" description="Basic and acidic residues" evidence="1">
    <location>
        <begin position="222"/>
        <end position="233"/>
    </location>
</feature>
<dbReference type="AlphaFoldDB" id="A0A1L7WC02"/>
<feature type="compositionally biased region" description="Basic residues" evidence="1">
    <location>
        <begin position="204"/>
        <end position="221"/>
    </location>
</feature>
<accession>A0A1L7WC02</accession>
<gene>
    <name evidence="2" type="ORF">PAC_00184</name>
</gene>
<keyword evidence="3" id="KW-1185">Reference proteome</keyword>
<evidence type="ECO:0000313" key="3">
    <source>
        <dbReference type="Proteomes" id="UP000184330"/>
    </source>
</evidence>
<proteinExistence type="predicted"/>
<organism evidence="2 3">
    <name type="scientific">Phialocephala subalpina</name>
    <dbReference type="NCBI Taxonomy" id="576137"/>
    <lineage>
        <taxon>Eukaryota</taxon>
        <taxon>Fungi</taxon>
        <taxon>Dikarya</taxon>
        <taxon>Ascomycota</taxon>
        <taxon>Pezizomycotina</taxon>
        <taxon>Leotiomycetes</taxon>
        <taxon>Helotiales</taxon>
        <taxon>Mollisiaceae</taxon>
        <taxon>Phialocephala</taxon>
        <taxon>Phialocephala fortinii species complex</taxon>
    </lineage>
</organism>
<evidence type="ECO:0000256" key="1">
    <source>
        <dbReference type="SAM" id="MobiDB-lite"/>
    </source>
</evidence>
<evidence type="ECO:0000313" key="2">
    <source>
        <dbReference type="EMBL" id="CZR50312.1"/>
    </source>
</evidence>
<feature type="region of interest" description="Disordered" evidence="1">
    <location>
        <begin position="204"/>
        <end position="251"/>
    </location>
</feature>
<protein>
    <submittedName>
        <fullName evidence="2">Uncharacterized protein</fullName>
    </submittedName>
</protein>